<proteinExistence type="predicted"/>
<accession>A0A8S9GWW4</accession>
<feature type="transmembrane region" description="Helical" evidence="2">
    <location>
        <begin position="20"/>
        <end position="39"/>
    </location>
</feature>
<evidence type="ECO:0008006" key="4">
    <source>
        <dbReference type="Google" id="ProtNLM"/>
    </source>
</evidence>
<keyword evidence="2" id="KW-0472">Membrane</keyword>
<feature type="region of interest" description="Disordered" evidence="1">
    <location>
        <begin position="75"/>
        <end position="101"/>
    </location>
</feature>
<dbReference type="Gene3D" id="3.30.200.20">
    <property type="entry name" value="Phosphorylase Kinase, domain 1"/>
    <property type="match status" value="1"/>
</dbReference>
<comment type="caution">
    <text evidence="3">The sequence shown here is derived from an EMBL/GenBank/DDBJ whole genome shotgun (WGS) entry which is preliminary data.</text>
</comment>
<evidence type="ECO:0000313" key="3">
    <source>
        <dbReference type="EMBL" id="KAF2548482.1"/>
    </source>
</evidence>
<dbReference type="AlphaFoldDB" id="A0A8S9GWW4"/>
<dbReference type="EMBL" id="QGKY02001925">
    <property type="protein sequence ID" value="KAF2548482.1"/>
    <property type="molecule type" value="Genomic_DNA"/>
</dbReference>
<evidence type="ECO:0000256" key="2">
    <source>
        <dbReference type="SAM" id="Phobius"/>
    </source>
</evidence>
<organism evidence="3">
    <name type="scientific">Brassica cretica</name>
    <name type="common">Mustard</name>
    <dbReference type="NCBI Taxonomy" id="69181"/>
    <lineage>
        <taxon>Eukaryota</taxon>
        <taxon>Viridiplantae</taxon>
        <taxon>Streptophyta</taxon>
        <taxon>Embryophyta</taxon>
        <taxon>Tracheophyta</taxon>
        <taxon>Spermatophyta</taxon>
        <taxon>Magnoliopsida</taxon>
        <taxon>eudicotyledons</taxon>
        <taxon>Gunneridae</taxon>
        <taxon>Pentapetalae</taxon>
        <taxon>rosids</taxon>
        <taxon>malvids</taxon>
        <taxon>Brassicales</taxon>
        <taxon>Brassicaceae</taxon>
        <taxon>Brassiceae</taxon>
        <taxon>Brassica</taxon>
    </lineage>
</organism>
<keyword evidence="2" id="KW-0812">Transmembrane</keyword>
<evidence type="ECO:0000256" key="1">
    <source>
        <dbReference type="SAM" id="MobiDB-lite"/>
    </source>
</evidence>
<reference evidence="3" key="1">
    <citation type="submission" date="2019-12" db="EMBL/GenBank/DDBJ databases">
        <title>Genome sequencing and annotation of Brassica cretica.</title>
        <authorList>
            <person name="Studholme D.J."/>
            <person name="Sarris P.F."/>
        </authorList>
    </citation>
    <scope>NUCLEOTIDE SEQUENCE</scope>
    <source>
        <strain evidence="3">PFS-102/07</strain>
        <tissue evidence="3">Leaf</tissue>
    </source>
</reference>
<name>A0A8S9GWW4_BRACR</name>
<gene>
    <name evidence="3" type="ORF">F2Q70_00020181</name>
</gene>
<protein>
    <recommendedName>
        <fullName evidence="4">Protein kinase domain-containing protein</fullName>
    </recommendedName>
</protein>
<sequence>MEGESLRDSFLPRLISPPRFITITPPLKLSIVIILSFRTRQRKSTIGISITAVAVLLLLAGGGLVLLCVLRKKKSADKGNSTGTKKKGATDNFSKRAGKGSFGSVYCGRMKDGKEVAQDSAKGLKLHFKNIVLCGYVMNLLDR</sequence>
<feature type="transmembrane region" description="Helical" evidence="2">
    <location>
        <begin position="45"/>
        <end position="70"/>
    </location>
</feature>
<keyword evidence="2" id="KW-1133">Transmembrane helix</keyword>